<dbReference type="RefSeq" id="WP_181729682.1">
    <property type="nucleotide sequence ID" value="NZ_JACEOR010000206.1"/>
</dbReference>
<sequence length="98" mass="10937">MTETPLQRPGDSWADQAATHTFYALHGNALTDTYPALGFRLEVRDEGFQLLSVHWSARAALGEVGERLAQGEKAAVYVATWERIESENDPRLKRHAGE</sequence>
<accession>A0A838X248</accession>
<evidence type="ECO:0000313" key="2">
    <source>
        <dbReference type="Proteomes" id="UP000580709"/>
    </source>
</evidence>
<evidence type="ECO:0000313" key="1">
    <source>
        <dbReference type="EMBL" id="MBA4504787.1"/>
    </source>
</evidence>
<gene>
    <name evidence="1" type="ORF">H0H28_05505</name>
</gene>
<keyword evidence="2" id="KW-1185">Reference proteome</keyword>
<organism evidence="1 2">
    <name type="scientific">Corynebacterium sanguinis</name>
    <dbReference type="NCBI Taxonomy" id="2594913"/>
    <lineage>
        <taxon>Bacteria</taxon>
        <taxon>Bacillati</taxon>
        <taxon>Actinomycetota</taxon>
        <taxon>Actinomycetes</taxon>
        <taxon>Mycobacteriales</taxon>
        <taxon>Corynebacteriaceae</taxon>
        <taxon>Corynebacterium</taxon>
    </lineage>
</organism>
<protein>
    <submittedName>
        <fullName evidence="1">Uncharacterized protein</fullName>
    </submittedName>
</protein>
<dbReference type="Proteomes" id="UP000580709">
    <property type="component" value="Unassembled WGS sequence"/>
</dbReference>
<reference evidence="1 2" key="1">
    <citation type="submission" date="2020-07" db="EMBL/GenBank/DDBJ databases">
        <authorList>
            <person name="Khare M."/>
        </authorList>
    </citation>
    <scope>NUCLEOTIDE SEQUENCE [LARGE SCALE GENOMIC DNA]</scope>
    <source>
        <strain evidence="1 2">P8776</strain>
    </source>
</reference>
<dbReference type="EMBL" id="JACEOR010000206">
    <property type="protein sequence ID" value="MBA4504787.1"/>
    <property type="molecule type" value="Genomic_DNA"/>
</dbReference>
<dbReference type="AlphaFoldDB" id="A0A838X248"/>
<name>A0A838X248_9CORY</name>
<proteinExistence type="predicted"/>
<comment type="caution">
    <text evidence="1">The sequence shown here is derived from an EMBL/GenBank/DDBJ whole genome shotgun (WGS) entry which is preliminary data.</text>
</comment>